<proteinExistence type="predicted"/>
<evidence type="ECO:0000256" key="1">
    <source>
        <dbReference type="SAM" id="SignalP"/>
    </source>
</evidence>
<dbReference type="EnsemblFungi" id="MAPG_04798T0">
    <property type="protein sequence ID" value="MAPG_04798T0"/>
    <property type="gene ID" value="MAPG_04798"/>
</dbReference>
<dbReference type="EMBL" id="ADBL01001122">
    <property type="status" value="NOT_ANNOTATED_CDS"/>
    <property type="molecule type" value="Genomic_DNA"/>
</dbReference>
<organism evidence="3 4">
    <name type="scientific">Magnaporthiopsis poae (strain ATCC 64411 / 73-15)</name>
    <name type="common">Kentucky bluegrass fungus</name>
    <name type="synonym">Magnaporthe poae</name>
    <dbReference type="NCBI Taxonomy" id="644358"/>
    <lineage>
        <taxon>Eukaryota</taxon>
        <taxon>Fungi</taxon>
        <taxon>Dikarya</taxon>
        <taxon>Ascomycota</taxon>
        <taxon>Pezizomycotina</taxon>
        <taxon>Sordariomycetes</taxon>
        <taxon>Sordariomycetidae</taxon>
        <taxon>Magnaporthales</taxon>
        <taxon>Magnaporthaceae</taxon>
        <taxon>Magnaporthiopsis</taxon>
    </lineage>
</organism>
<dbReference type="EMBL" id="GL876968">
    <property type="protein sequence ID" value="KLU85778.1"/>
    <property type="molecule type" value="Genomic_DNA"/>
</dbReference>
<reference evidence="2" key="3">
    <citation type="submission" date="2011-03" db="EMBL/GenBank/DDBJ databases">
        <title>Annotation of Magnaporthe poae ATCC 64411.</title>
        <authorList>
            <person name="Ma L.-J."/>
            <person name="Dead R."/>
            <person name="Young S.K."/>
            <person name="Zeng Q."/>
            <person name="Gargeya S."/>
            <person name="Fitzgerald M."/>
            <person name="Haas B."/>
            <person name="Abouelleil A."/>
            <person name="Alvarado L."/>
            <person name="Arachchi H.M."/>
            <person name="Berlin A."/>
            <person name="Brown A."/>
            <person name="Chapman S.B."/>
            <person name="Chen Z."/>
            <person name="Dunbar C."/>
            <person name="Freedman E."/>
            <person name="Gearin G."/>
            <person name="Gellesch M."/>
            <person name="Goldberg J."/>
            <person name="Griggs A."/>
            <person name="Gujja S."/>
            <person name="Heiman D."/>
            <person name="Howarth C."/>
            <person name="Larson L."/>
            <person name="Lui A."/>
            <person name="MacDonald P.J.P."/>
            <person name="Mehta T."/>
            <person name="Montmayeur A."/>
            <person name="Murphy C."/>
            <person name="Neiman D."/>
            <person name="Pearson M."/>
            <person name="Priest M."/>
            <person name="Roberts A."/>
            <person name="Saif S."/>
            <person name="Shea T."/>
            <person name="Shenoy N."/>
            <person name="Sisk P."/>
            <person name="Stolte C."/>
            <person name="Sykes S."/>
            <person name="Yandava C."/>
            <person name="Wortman J."/>
            <person name="Nusbaum C."/>
            <person name="Birren B."/>
        </authorList>
    </citation>
    <scope>NUCLEOTIDE SEQUENCE</scope>
    <source>
        <strain evidence="2">ATCC 64411</strain>
    </source>
</reference>
<reference evidence="2" key="2">
    <citation type="submission" date="2010-05" db="EMBL/GenBank/DDBJ databases">
        <title>The Genome Sequence of Magnaporthe poae strain ATCC 64411.</title>
        <authorList>
            <consortium name="The Broad Institute Genome Sequencing Platform"/>
            <consortium name="Broad Institute Genome Sequencing Center for Infectious Disease"/>
            <person name="Ma L.-J."/>
            <person name="Dead R."/>
            <person name="Young S."/>
            <person name="Zeng Q."/>
            <person name="Koehrsen M."/>
            <person name="Alvarado L."/>
            <person name="Berlin A."/>
            <person name="Chapman S.B."/>
            <person name="Chen Z."/>
            <person name="Freedman E."/>
            <person name="Gellesch M."/>
            <person name="Goldberg J."/>
            <person name="Griggs A."/>
            <person name="Gujja S."/>
            <person name="Heilman E.R."/>
            <person name="Heiman D."/>
            <person name="Hepburn T."/>
            <person name="Howarth C."/>
            <person name="Jen D."/>
            <person name="Larson L."/>
            <person name="Mehta T."/>
            <person name="Neiman D."/>
            <person name="Pearson M."/>
            <person name="Roberts A."/>
            <person name="Saif S."/>
            <person name="Shea T."/>
            <person name="Shenoy N."/>
            <person name="Sisk P."/>
            <person name="Stolte C."/>
            <person name="Sykes S."/>
            <person name="Walk T."/>
            <person name="White J."/>
            <person name="Yandava C."/>
            <person name="Haas B."/>
            <person name="Nusbaum C."/>
            <person name="Birren B."/>
        </authorList>
    </citation>
    <scope>NUCLEOTIDE SEQUENCE</scope>
    <source>
        <strain evidence="2">ATCC 64411</strain>
    </source>
</reference>
<dbReference type="Proteomes" id="UP000011715">
    <property type="component" value="Unassembled WGS sequence"/>
</dbReference>
<feature type="signal peptide" evidence="1">
    <location>
        <begin position="1"/>
        <end position="19"/>
    </location>
</feature>
<evidence type="ECO:0000313" key="2">
    <source>
        <dbReference type="EMBL" id="KLU85778.1"/>
    </source>
</evidence>
<gene>
    <name evidence="2" type="ORF">MAPG_04798</name>
</gene>
<protein>
    <submittedName>
        <fullName evidence="2 3">Uncharacterized protein</fullName>
    </submittedName>
</protein>
<sequence length="161" mass="17280">MDWLHTLFLQLSLSLFCLAALSSPLDRRDSVFAIANLSAKALPLSHRVEYFFLAKPGPADADMVQCSTLVTGLNESLCSVPLTACEGGGLSFEWRQFDNDGAELRVVRNLSSLDPPLVEAGGHRIGGDEIAVLAAGTQFRHQAYVGPNNFSMPMTALAGVD</sequence>
<dbReference type="VEuPathDB" id="FungiDB:MAPG_04798"/>
<keyword evidence="1" id="KW-0732">Signal</keyword>
<accession>A0A0C4DXP4</accession>
<dbReference type="eggNOG" id="ENOG502RPCC">
    <property type="taxonomic scope" value="Eukaryota"/>
</dbReference>
<feature type="chain" id="PRO_5009385431" evidence="1">
    <location>
        <begin position="20"/>
        <end position="161"/>
    </location>
</feature>
<name>A0A0C4DXP4_MAGP6</name>
<keyword evidence="4" id="KW-1185">Reference proteome</keyword>
<reference evidence="3" key="4">
    <citation type="journal article" date="2015" name="G3 (Bethesda)">
        <title>Genome sequences of three phytopathogenic species of the Magnaporthaceae family of fungi.</title>
        <authorList>
            <person name="Okagaki L.H."/>
            <person name="Nunes C.C."/>
            <person name="Sailsbery J."/>
            <person name="Clay B."/>
            <person name="Brown D."/>
            <person name="John T."/>
            <person name="Oh Y."/>
            <person name="Young N."/>
            <person name="Fitzgerald M."/>
            <person name="Haas B.J."/>
            <person name="Zeng Q."/>
            <person name="Young S."/>
            <person name="Adiconis X."/>
            <person name="Fan L."/>
            <person name="Levin J.Z."/>
            <person name="Mitchell T.K."/>
            <person name="Okubara P.A."/>
            <person name="Farman M.L."/>
            <person name="Kohn L.M."/>
            <person name="Birren B."/>
            <person name="Ma L.-J."/>
            <person name="Dean R.A."/>
        </authorList>
    </citation>
    <scope>NUCLEOTIDE SEQUENCE</scope>
    <source>
        <strain evidence="3">ATCC 64411 / 73-15</strain>
    </source>
</reference>
<evidence type="ECO:0000313" key="3">
    <source>
        <dbReference type="EnsemblFungi" id="MAPG_04798T0"/>
    </source>
</evidence>
<dbReference type="AlphaFoldDB" id="A0A0C4DXP4"/>
<dbReference type="OrthoDB" id="5184803at2759"/>
<reference evidence="4" key="1">
    <citation type="submission" date="2010-05" db="EMBL/GenBank/DDBJ databases">
        <title>The genome sequence of Magnaporthe poae strain ATCC 64411.</title>
        <authorList>
            <person name="Ma L.-J."/>
            <person name="Dead R."/>
            <person name="Young S."/>
            <person name="Zeng Q."/>
            <person name="Koehrsen M."/>
            <person name="Alvarado L."/>
            <person name="Berlin A."/>
            <person name="Chapman S.B."/>
            <person name="Chen Z."/>
            <person name="Freedman E."/>
            <person name="Gellesch M."/>
            <person name="Goldberg J."/>
            <person name="Griggs A."/>
            <person name="Gujja S."/>
            <person name="Heilman E.R."/>
            <person name="Heiman D."/>
            <person name="Hepburn T."/>
            <person name="Howarth C."/>
            <person name="Jen D."/>
            <person name="Larson L."/>
            <person name="Mehta T."/>
            <person name="Neiman D."/>
            <person name="Pearson M."/>
            <person name="Roberts A."/>
            <person name="Saif S."/>
            <person name="Shea T."/>
            <person name="Shenoy N."/>
            <person name="Sisk P."/>
            <person name="Stolte C."/>
            <person name="Sykes S."/>
            <person name="Walk T."/>
            <person name="White J."/>
            <person name="Yandava C."/>
            <person name="Haas B."/>
            <person name="Nusbaum C."/>
            <person name="Birren B."/>
        </authorList>
    </citation>
    <scope>NUCLEOTIDE SEQUENCE [LARGE SCALE GENOMIC DNA]</scope>
    <source>
        <strain evidence="4">ATCC 64411 / 73-15</strain>
    </source>
</reference>
<reference evidence="3" key="5">
    <citation type="submission" date="2015-06" db="UniProtKB">
        <authorList>
            <consortium name="EnsemblFungi"/>
        </authorList>
    </citation>
    <scope>IDENTIFICATION</scope>
    <source>
        <strain evidence="3">ATCC 64411</strain>
    </source>
</reference>
<evidence type="ECO:0000313" key="4">
    <source>
        <dbReference type="Proteomes" id="UP000011715"/>
    </source>
</evidence>